<comment type="caution">
    <text evidence="2">The sequence shown here is derived from an EMBL/GenBank/DDBJ whole genome shotgun (WGS) entry which is preliminary data.</text>
</comment>
<organism evidence="2 3">
    <name type="scientific">Adiantum capillus-veneris</name>
    <name type="common">Maidenhair fern</name>
    <dbReference type="NCBI Taxonomy" id="13818"/>
    <lineage>
        <taxon>Eukaryota</taxon>
        <taxon>Viridiplantae</taxon>
        <taxon>Streptophyta</taxon>
        <taxon>Embryophyta</taxon>
        <taxon>Tracheophyta</taxon>
        <taxon>Polypodiopsida</taxon>
        <taxon>Polypodiidae</taxon>
        <taxon>Polypodiales</taxon>
        <taxon>Pteridineae</taxon>
        <taxon>Pteridaceae</taxon>
        <taxon>Vittarioideae</taxon>
        <taxon>Adiantum</taxon>
    </lineage>
</organism>
<name>A0A9D4UPT4_ADICA</name>
<dbReference type="OrthoDB" id="10456013at2759"/>
<accession>A0A9D4UPT4</accession>
<reference evidence="2" key="1">
    <citation type="submission" date="2021-01" db="EMBL/GenBank/DDBJ databases">
        <title>Adiantum capillus-veneris genome.</title>
        <authorList>
            <person name="Fang Y."/>
            <person name="Liao Q."/>
        </authorList>
    </citation>
    <scope>NUCLEOTIDE SEQUENCE</scope>
    <source>
        <strain evidence="2">H3</strain>
        <tissue evidence="2">Leaf</tissue>
    </source>
</reference>
<gene>
    <name evidence="2" type="ORF">GOP47_0014116</name>
</gene>
<proteinExistence type="predicted"/>
<dbReference type="Proteomes" id="UP000886520">
    <property type="component" value="Chromosome 13"/>
</dbReference>
<sequence length="330" mass="36745">MSLNKGIRSVSSRRRPFSSPSSNKKRHSEQISTTTTTAERKMRSLQNLQERLCFTLKRPRTRRHNNRGGHRDGYGGFKQARPHRVGANSTLMESGLIQIPYLQCEYYESPSPLSISSCLSQESVATTTTTSSSCYTTATASSTISHVSASHSPISPLEYNSSDDGFSSDEVMSLVSCCPDMVMHNVLDFMPYPSPRRPDTFEERVATTASAGRTPPPSCESKAATPDHTNFECPISSVEDDGEPYRIDLCDFEPDVNALHSPSTDGSNHQQKNDGGGVLCLRLDYDEVLRAWKERGECLISREPMYYTSPFLDPLHSFGYTSFVPHPPYF</sequence>
<evidence type="ECO:0000313" key="3">
    <source>
        <dbReference type="Proteomes" id="UP000886520"/>
    </source>
</evidence>
<evidence type="ECO:0000256" key="1">
    <source>
        <dbReference type="SAM" id="MobiDB-lite"/>
    </source>
</evidence>
<keyword evidence="3" id="KW-1185">Reference proteome</keyword>
<dbReference type="EMBL" id="JABFUD020000013">
    <property type="protein sequence ID" value="KAI5071865.1"/>
    <property type="molecule type" value="Genomic_DNA"/>
</dbReference>
<dbReference type="AlphaFoldDB" id="A0A9D4UPT4"/>
<feature type="region of interest" description="Disordered" evidence="1">
    <location>
        <begin position="1"/>
        <end position="44"/>
    </location>
</feature>
<evidence type="ECO:0000313" key="2">
    <source>
        <dbReference type="EMBL" id="KAI5071865.1"/>
    </source>
</evidence>
<feature type="region of interest" description="Disordered" evidence="1">
    <location>
        <begin position="61"/>
        <end position="81"/>
    </location>
</feature>
<protein>
    <submittedName>
        <fullName evidence="2">Uncharacterized protein</fullName>
    </submittedName>
</protein>